<dbReference type="GO" id="GO:0031347">
    <property type="term" value="P:regulation of defense response"/>
    <property type="evidence" value="ECO:0007669"/>
    <property type="project" value="UniProtKB-UniRule"/>
</dbReference>
<dbReference type="GO" id="GO:0009611">
    <property type="term" value="P:response to wounding"/>
    <property type="evidence" value="ECO:0007669"/>
    <property type="project" value="UniProtKB-UniRule"/>
</dbReference>
<organism evidence="7 8">
    <name type="scientific">Iris pallida</name>
    <name type="common">Sweet iris</name>
    <dbReference type="NCBI Taxonomy" id="29817"/>
    <lineage>
        <taxon>Eukaryota</taxon>
        <taxon>Viridiplantae</taxon>
        <taxon>Streptophyta</taxon>
        <taxon>Embryophyta</taxon>
        <taxon>Tracheophyta</taxon>
        <taxon>Spermatophyta</taxon>
        <taxon>Magnoliopsida</taxon>
        <taxon>Liliopsida</taxon>
        <taxon>Asparagales</taxon>
        <taxon>Iridaceae</taxon>
        <taxon>Iridoideae</taxon>
        <taxon>Irideae</taxon>
        <taxon>Iris</taxon>
    </lineage>
</organism>
<comment type="caution">
    <text evidence="7">The sequence shown here is derived from an EMBL/GenBank/DDBJ whole genome shotgun (WGS) entry which is preliminary data.</text>
</comment>
<keyword evidence="2 4" id="KW-1184">Jasmonic acid signaling pathway</keyword>
<feature type="compositionally biased region" description="Polar residues" evidence="5">
    <location>
        <begin position="156"/>
        <end position="174"/>
    </location>
</feature>
<dbReference type="Pfam" id="PF09425">
    <property type="entry name" value="Jas_motif"/>
    <property type="match status" value="1"/>
</dbReference>
<evidence type="ECO:0000313" key="7">
    <source>
        <dbReference type="EMBL" id="KAJ6805597.1"/>
    </source>
</evidence>
<dbReference type="EMBL" id="JANAVB010035417">
    <property type="protein sequence ID" value="KAJ6805597.1"/>
    <property type="molecule type" value="Genomic_DNA"/>
</dbReference>
<keyword evidence="8" id="KW-1185">Reference proteome</keyword>
<name>A0AAX6EN60_IRIPA</name>
<dbReference type="GO" id="GO:0005634">
    <property type="term" value="C:nucleus"/>
    <property type="evidence" value="ECO:0007669"/>
    <property type="project" value="UniProtKB-SubCell"/>
</dbReference>
<dbReference type="InterPro" id="IPR040390">
    <property type="entry name" value="TIFY/JAZ"/>
</dbReference>
<dbReference type="SMART" id="SM00979">
    <property type="entry name" value="TIFY"/>
    <property type="match status" value="1"/>
</dbReference>
<evidence type="ECO:0000259" key="6">
    <source>
        <dbReference type="PROSITE" id="PS51320"/>
    </source>
</evidence>
<accession>A0AAX6EN60</accession>
<proteinExistence type="inferred from homology"/>
<dbReference type="InterPro" id="IPR010399">
    <property type="entry name" value="Tify_dom"/>
</dbReference>
<evidence type="ECO:0000256" key="5">
    <source>
        <dbReference type="SAM" id="MobiDB-lite"/>
    </source>
</evidence>
<keyword evidence="3" id="KW-0832">Ubl conjugation</keyword>
<reference evidence="7" key="2">
    <citation type="submission" date="2023-04" db="EMBL/GenBank/DDBJ databases">
        <authorList>
            <person name="Bruccoleri R.E."/>
            <person name="Oakeley E.J."/>
            <person name="Faust A.-M."/>
            <person name="Dessus-Babus S."/>
            <person name="Altorfer M."/>
            <person name="Burckhardt D."/>
            <person name="Oertli M."/>
            <person name="Naumann U."/>
            <person name="Petersen F."/>
            <person name="Wong J."/>
        </authorList>
    </citation>
    <scope>NUCLEOTIDE SEQUENCE</scope>
    <source>
        <strain evidence="7">GSM-AAB239-AS_SAM_17_03QT</strain>
        <tissue evidence="7">Leaf</tissue>
    </source>
</reference>
<gene>
    <name evidence="7" type="ORF">M6B38_179935</name>
</gene>
<dbReference type="GO" id="GO:2000022">
    <property type="term" value="P:regulation of jasmonic acid mediated signaling pathway"/>
    <property type="evidence" value="ECO:0007669"/>
    <property type="project" value="UniProtKB-UniRule"/>
</dbReference>
<dbReference type="PROSITE" id="PS51320">
    <property type="entry name" value="TIFY"/>
    <property type="match status" value="1"/>
</dbReference>
<keyword evidence="4" id="KW-0539">Nucleus</keyword>
<dbReference type="InterPro" id="IPR018467">
    <property type="entry name" value="CCT_CS"/>
</dbReference>
<feature type="region of interest" description="Disordered" evidence="5">
    <location>
        <begin position="156"/>
        <end position="182"/>
    </location>
</feature>
<reference evidence="7" key="1">
    <citation type="journal article" date="2023" name="GigaByte">
        <title>Genome assembly of the bearded iris, Iris pallida Lam.</title>
        <authorList>
            <person name="Bruccoleri R.E."/>
            <person name="Oakeley E.J."/>
            <person name="Faust A.M.E."/>
            <person name="Altorfer M."/>
            <person name="Dessus-Babus S."/>
            <person name="Burckhardt D."/>
            <person name="Oertli M."/>
            <person name="Naumann U."/>
            <person name="Petersen F."/>
            <person name="Wong J."/>
        </authorList>
    </citation>
    <scope>NUCLEOTIDE SEQUENCE</scope>
    <source>
        <strain evidence="7">GSM-AAB239-AS_SAM_17_03QT</strain>
    </source>
</reference>
<comment type="similarity">
    <text evidence="1 4">Belongs to the TIFY/JAZ family.</text>
</comment>
<comment type="domain">
    <text evidence="4">The jas domain is required for interaction with COI1.</text>
</comment>
<sequence>MANAPAKTSRFAVTCCLLSQYMKEKGTRSLTDLGLSSLAGKPDSYRPPMTMSLLPGMDVSGHKPADKTDGVSAAMELFPQRASSLGLDGPAGANREPEKAQLTIFYGGKVLVFDNFPSDKASDLMQLAGKKSGTANNVSIAPPVVATAAVTNEAKSMASNQSTTPVSAPNSPQIVKTEPQKAAQVTVSNLPIARKASLHRFLEKRKDRINAKAPYQLKDSPSKDSPADSAKADERQPWLGLKTKPELEA</sequence>
<comment type="subcellular location">
    <subcellularLocation>
        <location evidence="4">Nucleus</location>
    </subcellularLocation>
</comment>
<dbReference type="Pfam" id="PF06200">
    <property type="entry name" value="tify"/>
    <property type="match status" value="1"/>
</dbReference>
<comment type="function">
    <text evidence="4">Repressor of jasmonate responses.</text>
</comment>
<feature type="region of interest" description="Disordered" evidence="5">
    <location>
        <begin position="203"/>
        <end position="249"/>
    </location>
</feature>
<evidence type="ECO:0000313" key="8">
    <source>
        <dbReference type="Proteomes" id="UP001140949"/>
    </source>
</evidence>
<feature type="domain" description="Tify" evidence="6">
    <location>
        <begin position="95"/>
        <end position="130"/>
    </location>
</feature>
<evidence type="ECO:0000256" key="3">
    <source>
        <dbReference type="ARBA" id="ARBA00022843"/>
    </source>
</evidence>
<dbReference type="Proteomes" id="UP001140949">
    <property type="component" value="Unassembled WGS sequence"/>
</dbReference>
<dbReference type="AlphaFoldDB" id="A0AAX6EN60"/>
<dbReference type="PANTHER" id="PTHR33077">
    <property type="entry name" value="PROTEIN TIFY 4A-RELATED-RELATED"/>
    <property type="match status" value="1"/>
</dbReference>
<feature type="compositionally biased region" description="Basic and acidic residues" evidence="5">
    <location>
        <begin position="220"/>
        <end position="236"/>
    </location>
</feature>
<evidence type="ECO:0000256" key="4">
    <source>
        <dbReference type="RuleBase" id="RU369065"/>
    </source>
</evidence>
<protein>
    <recommendedName>
        <fullName evidence="4">Protein TIFY</fullName>
    </recommendedName>
    <alternativeName>
        <fullName evidence="4">Jasmonate ZIM domain-containing protein</fullName>
    </alternativeName>
</protein>
<dbReference type="PANTHER" id="PTHR33077:SF140">
    <property type="entry name" value="PROTEIN TIFY 10B"/>
    <property type="match status" value="1"/>
</dbReference>
<evidence type="ECO:0000256" key="1">
    <source>
        <dbReference type="ARBA" id="ARBA00008614"/>
    </source>
</evidence>
<evidence type="ECO:0000256" key="2">
    <source>
        <dbReference type="ARBA" id="ARBA00022819"/>
    </source>
</evidence>